<feature type="region of interest" description="Disordered" evidence="9">
    <location>
        <begin position="67"/>
        <end position="88"/>
    </location>
</feature>
<evidence type="ECO:0000259" key="10">
    <source>
        <dbReference type="PROSITE" id="PS50157"/>
    </source>
</evidence>
<evidence type="ECO:0000256" key="9">
    <source>
        <dbReference type="SAM" id="MobiDB-lite"/>
    </source>
</evidence>
<evidence type="ECO:0000256" key="1">
    <source>
        <dbReference type="ARBA" id="ARBA00004123"/>
    </source>
</evidence>
<feature type="domain" description="C2H2-type" evidence="10">
    <location>
        <begin position="288"/>
        <end position="315"/>
    </location>
</feature>
<name>A0AAV1HBS0_XYRNO</name>
<feature type="domain" description="C2H2-type" evidence="10">
    <location>
        <begin position="316"/>
        <end position="343"/>
    </location>
</feature>
<keyword evidence="4 8" id="KW-0863">Zinc-finger</keyword>
<keyword evidence="5" id="KW-0862">Zinc</keyword>
<dbReference type="GO" id="GO:0005634">
    <property type="term" value="C:nucleus"/>
    <property type="evidence" value="ECO:0007669"/>
    <property type="project" value="UniProtKB-SubCell"/>
</dbReference>
<dbReference type="Proteomes" id="UP001178508">
    <property type="component" value="Chromosome 21"/>
</dbReference>
<keyword evidence="2" id="KW-0479">Metal-binding</keyword>
<evidence type="ECO:0000256" key="2">
    <source>
        <dbReference type="ARBA" id="ARBA00022723"/>
    </source>
</evidence>
<dbReference type="EMBL" id="OY660884">
    <property type="protein sequence ID" value="CAJ1082901.1"/>
    <property type="molecule type" value="Genomic_DNA"/>
</dbReference>
<dbReference type="PROSITE" id="PS50157">
    <property type="entry name" value="ZINC_FINGER_C2H2_2"/>
    <property type="match status" value="3"/>
</dbReference>
<dbReference type="FunFam" id="3.30.160.60:FF:000340">
    <property type="entry name" value="zinc finger protein 473 isoform X1"/>
    <property type="match status" value="1"/>
</dbReference>
<dbReference type="GO" id="GO:0008270">
    <property type="term" value="F:zinc ion binding"/>
    <property type="evidence" value="ECO:0007669"/>
    <property type="project" value="UniProtKB-KW"/>
</dbReference>
<dbReference type="FunFam" id="3.30.160.60:FF:000446">
    <property type="entry name" value="Zinc finger protein"/>
    <property type="match status" value="1"/>
</dbReference>
<feature type="region of interest" description="Disordered" evidence="9">
    <location>
        <begin position="126"/>
        <end position="148"/>
    </location>
</feature>
<dbReference type="Pfam" id="PF00096">
    <property type="entry name" value="zf-C2H2"/>
    <property type="match status" value="3"/>
</dbReference>
<feature type="region of interest" description="Disordered" evidence="9">
    <location>
        <begin position="204"/>
        <end position="225"/>
    </location>
</feature>
<dbReference type="Gene3D" id="3.30.160.60">
    <property type="entry name" value="Classic Zinc Finger"/>
    <property type="match status" value="4"/>
</dbReference>
<dbReference type="SUPFAM" id="SSF57667">
    <property type="entry name" value="beta-beta-alpha zinc fingers"/>
    <property type="match status" value="3"/>
</dbReference>
<reference evidence="11" key="1">
    <citation type="submission" date="2023-08" db="EMBL/GenBank/DDBJ databases">
        <authorList>
            <person name="Alioto T."/>
            <person name="Alioto T."/>
            <person name="Gomez Garrido J."/>
        </authorList>
    </citation>
    <scope>NUCLEOTIDE SEQUENCE</scope>
</reference>
<organism evidence="11 12">
    <name type="scientific">Xyrichtys novacula</name>
    <name type="common">Pearly razorfish</name>
    <name type="synonym">Hemipteronotus novacula</name>
    <dbReference type="NCBI Taxonomy" id="13765"/>
    <lineage>
        <taxon>Eukaryota</taxon>
        <taxon>Metazoa</taxon>
        <taxon>Chordata</taxon>
        <taxon>Craniata</taxon>
        <taxon>Vertebrata</taxon>
        <taxon>Euteleostomi</taxon>
        <taxon>Actinopterygii</taxon>
        <taxon>Neopterygii</taxon>
        <taxon>Teleostei</taxon>
        <taxon>Neoteleostei</taxon>
        <taxon>Acanthomorphata</taxon>
        <taxon>Eupercaria</taxon>
        <taxon>Labriformes</taxon>
        <taxon>Labridae</taxon>
        <taxon>Xyrichtys</taxon>
    </lineage>
</organism>
<comment type="subcellular location">
    <subcellularLocation>
        <location evidence="1">Nucleus</location>
    </subcellularLocation>
</comment>
<keyword evidence="6" id="KW-0238">DNA-binding</keyword>
<evidence type="ECO:0000256" key="8">
    <source>
        <dbReference type="PROSITE-ProRule" id="PRU00042"/>
    </source>
</evidence>
<evidence type="ECO:0000256" key="4">
    <source>
        <dbReference type="ARBA" id="ARBA00022771"/>
    </source>
</evidence>
<proteinExistence type="predicted"/>
<dbReference type="FunFam" id="3.30.160.60:FF:001498">
    <property type="entry name" value="Zinc finger protein 404"/>
    <property type="match status" value="1"/>
</dbReference>
<accession>A0AAV1HBS0</accession>
<evidence type="ECO:0000313" key="11">
    <source>
        <dbReference type="EMBL" id="CAJ1082901.1"/>
    </source>
</evidence>
<keyword evidence="3" id="KW-0677">Repeat</keyword>
<evidence type="ECO:0000256" key="5">
    <source>
        <dbReference type="ARBA" id="ARBA00022833"/>
    </source>
</evidence>
<keyword evidence="7" id="KW-0539">Nucleus</keyword>
<evidence type="ECO:0000256" key="3">
    <source>
        <dbReference type="ARBA" id="ARBA00022737"/>
    </source>
</evidence>
<dbReference type="InterPro" id="IPR013087">
    <property type="entry name" value="Znf_C2H2_type"/>
</dbReference>
<dbReference type="SMART" id="SM00355">
    <property type="entry name" value="ZnF_C2H2"/>
    <property type="match status" value="5"/>
</dbReference>
<dbReference type="PROSITE" id="PS00028">
    <property type="entry name" value="ZINC_FINGER_C2H2_1"/>
    <property type="match status" value="3"/>
</dbReference>
<sequence length="371" mass="43059">MSKVQELRVLVNQRLSAAAEEIFELFERTILEYEEKLCGSKENQHKLLDAVYNPEVRLHRADIQHLLKSKEEPLHQPQKRSLSLDQENPLQIKEEQEELWSSQEEEQLGGLVEAGINTQIFTPVPLKGDEEDREEPQSAQLHQYQTEKERITEDLKTETDGEDCSGLELNRNFNPDCLFHPDFQEEALSSEFKTDDNYVWEETSETQTGATKTGHRNQIKKDKTVHRQEKPLIFSVCSERSINESSLSAHMAGHTRGRRFSCSFCKKSFSLRLDLVRHRRIHNGQKTFSCSVCGRGFSRRPNLQRHQLVHTGEKPYSCSECGKRFKQKAHLYLHRVVHTKEKAFSCLVCLKRFTQLSSLKRHKCKGVVEVN</sequence>
<feature type="domain" description="C2H2-type" evidence="10">
    <location>
        <begin position="260"/>
        <end position="287"/>
    </location>
</feature>
<dbReference type="PANTHER" id="PTHR24381:SF390">
    <property type="entry name" value="ZINC FINGER PROTEIN 37 HOMOLOG"/>
    <property type="match status" value="1"/>
</dbReference>
<dbReference type="FunFam" id="3.30.160.60:FF:001344">
    <property type="entry name" value="Zinc finger protein 16 like"/>
    <property type="match status" value="1"/>
</dbReference>
<dbReference type="GO" id="GO:0000981">
    <property type="term" value="F:DNA-binding transcription factor activity, RNA polymerase II-specific"/>
    <property type="evidence" value="ECO:0007669"/>
    <property type="project" value="TreeGrafter"/>
</dbReference>
<evidence type="ECO:0000313" key="12">
    <source>
        <dbReference type="Proteomes" id="UP001178508"/>
    </source>
</evidence>
<dbReference type="GO" id="GO:0000977">
    <property type="term" value="F:RNA polymerase II transcription regulatory region sequence-specific DNA binding"/>
    <property type="evidence" value="ECO:0007669"/>
    <property type="project" value="TreeGrafter"/>
</dbReference>
<dbReference type="InterPro" id="IPR036236">
    <property type="entry name" value="Znf_C2H2_sf"/>
</dbReference>
<dbReference type="AlphaFoldDB" id="A0AAV1HBS0"/>
<keyword evidence="12" id="KW-1185">Reference proteome</keyword>
<feature type="compositionally biased region" description="Polar residues" evidence="9">
    <location>
        <begin position="79"/>
        <end position="88"/>
    </location>
</feature>
<evidence type="ECO:0000256" key="7">
    <source>
        <dbReference type="ARBA" id="ARBA00023242"/>
    </source>
</evidence>
<gene>
    <name evidence="11" type="ORF">XNOV1_A016649</name>
</gene>
<evidence type="ECO:0000256" key="6">
    <source>
        <dbReference type="ARBA" id="ARBA00023125"/>
    </source>
</evidence>
<dbReference type="PANTHER" id="PTHR24381">
    <property type="entry name" value="ZINC FINGER PROTEIN"/>
    <property type="match status" value="1"/>
</dbReference>
<protein>
    <submittedName>
        <fullName evidence="11">Zinc finger protein 771-like</fullName>
    </submittedName>
</protein>